<reference evidence="15" key="1">
    <citation type="submission" date="2023-10" db="EMBL/GenBank/DDBJ databases">
        <authorList>
            <person name="Chen Y."/>
            <person name="Shah S."/>
            <person name="Dougan E. K."/>
            <person name="Thang M."/>
            <person name="Chan C."/>
        </authorList>
    </citation>
    <scope>NUCLEOTIDE SEQUENCE [LARGE SCALE GENOMIC DNA]</scope>
</reference>
<evidence type="ECO:0000256" key="3">
    <source>
        <dbReference type="ARBA" id="ARBA00022568"/>
    </source>
</evidence>
<keyword evidence="9" id="KW-0406">Ion transport</keyword>
<comment type="caution">
    <text evidence="15">The sequence shown here is derived from an EMBL/GenBank/DDBJ whole genome shotgun (WGS) entry which is preliminary data.</text>
</comment>
<evidence type="ECO:0000256" key="7">
    <source>
        <dbReference type="ARBA" id="ARBA00022882"/>
    </source>
</evidence>
<evidence type="ECO:0000259" key="14">
    <source>
        <dbReference type="Pfam" id="PF00520"/>
    </source>
</evidence>
<evidence type="ECO:0000256" key="6">
    <source>
        <dbReference type="ARBA" id="ARBA00022837"/>
    </source>
</evidence>
<keyword evidence="12" id="KW-0407">Ion channel</keyword>
<protein>
    <recommendedName>
        <fullName evidence="14">Ion transport domain-containing protein</fullName>
    </recommendedName>
</protein>
<comment type="subcellular location">
    <subcellularLocation>
        <location evidence="1">Membrane</location>
        <topology evidence="1">Multi-pass membrane protein</topology>
    </subcellularLocation>
</comment>
<proteinExistence type="predicted"/>
<evidence type="ECO:0000256" key="4">
    <source>
        <dbReference type="ARBA" id="ARBA00022673"/>
    </source>
</evidence>
<evidence type="ECO:0000256" key="11">
    <source>
        <dbReference type="ARBA" id="ARBA00023180"/>
    </source>
</evidence>
<evidence type="ECO:0000256" key="8">
    <source>
        <dbReference type="ARBA" id="ARBA00022989"/>
    </source>
</evidence>
<accession>A0ABN9PUZ3</accession>
<keyword evidence="16" id="KW-1185">Reference proteome</keyword>
<keyword evidence="11" id="KW-0325">Glycoprotein</keyword>
<evidence type="ECO:0000256" key="9">
    <source>
        <dbReference type="ARBA" id="ARBA00023065"/>
    </source>
</evidence>
<name>A0ABN9PUZ3_9DINO</name>
<dbReference type="InterPro" id="IPR005821">
    <property type="entry name" value="Ion_trans_dom"/>
</dbReference>
<dbReference type="InterPro" id="IPR050599">
    <property type="entry name" value="VDCC_alpha-1_subunit"/>
</dbReference>
<dbReference type="PANTHER" id="PTHR45628">
    <property type="entry name" value="VOLTAGE-DEPENDENT CALCIUM CHANNEL TYPE A SUBUNIT ALPHA-1"/>
    <property type="match status" value="1"/>
</dbReference>
<evidence type="ECO:0000256" key="13">
    <source>
        <dbReference type="SAM" id="Phobius"/>
    </source>
</evidence>
<feature type="domain" description="Ion transport" evidence="14">
    <location>
        <begin position="307"/>
        <end position="496"/>
    </location>
</feature>
<keyword evidence="2" id="KW-0813">Transport</keyword>
<feature type="transmembrane region" description="Helical" evidence="13">
    <location>
        <begin position="306"/>
        <end position="325"/>
    </location>
</feature>
<keyword evidence="5 13" id="KW-0812">Transmembrane</keyword>
<keyword evidence="10 13" id="KW-0472">Membrane</keyword>
<feature type="transmembrane region" description="Helical" evidence="13">
    <location>
        <begin position="453"/>
        <end position="471"/>
    </location>
</feature>
<feature type="non-terminal residue" evidence="15">
    <location>
        <position position="1"/>
    </location>
</feature>
<evidence type="ECO:0000256" key="1">
    <source>
        <dbReference type="ARBA" id="ARBA00004141"/>
    </source>
</evidence>
<evidence type="ECO:0000256" key="10">
    <source>
        <dbReference type="ARBA" id="ARBA00023136"/>
    </source>
</evidence>
<evidence type="ECO:0000256" key="5">
    <source>
        <dbReference type="ARBA" id="ARBA00022692"/>
    </source>
</evidence>
<evidence type="ECO:0000313" key="15">
    <source>
        <dbReference type="EMBL" id="CAK0797051.1"/>
    </source>
</evidence>
<keyword evidence="6" id="KW-0106">Calcium</keyword>
<dbReference type="InterPro" id="IPR027359">
    <property type="entry name" value="Volt_channel_dom_sf"/>
</dbReference>
<dbReference type="Proteomes" id="UP001189429">
    <property type="component" value="Unassembled WGS sequence"/>
</dbReference>
<evidence type="ECO:0000256" key="12">
    <source>
        <dbReference type="ARBA" id="ARBA00023303"/>
    </source>
</evidence>
<gene>
    <name evidence="15" type="ORF">PCOR1329_LOCUS6244</name>
</gene>
<evidence type="ECO:0000313" key="16">
    <source>
        <dbReference type="Proteomes" id="UP001189429"/>
    </source>
</evidence>
<feature type="transmembrane region" description="Helical" evidence="13">
    <location>
        <begin position="374"/>
        <end position="397"/>
    </location>
</feature>
<sequence length="517" mass="55541">FGSRAAAPRGARPPAAWALARALSRECAVRGHWRRPRRMMRQSATPPEPEQDHWARLVDDALAGVLPQESRAAPAAERPLEPGGPRLPCVAAGGAALPERGAPAAALPAALAALQARESVRKAVSDLSAEVDGILRLQEAATASEVGRLRAEIEALQGRGAGDWGVPGQSAQGWGRDVAASGQEAALDAAVGQRSSSLSLFLKPGSLSAPHGICASSMCSSNATREVTHVGEVKEKGRESNPASVGGAGRQWLSALPSPATASMRMREYSMNMKSKVKDAMNMQERGDEFVLLKKSGWAQRIARSLVFEYFTLFVIALSAVWIAVDVDLNRADDPRDAPLQFQVADQFFCVYFTLEILVRFAAYLSKWHVLRDAWFLFDSGLVVLTVVDTWVVRLILALSDSSQGSDGGTTSMISRLFRLLRLARMARMVRLVTAVPELMIIVRGMAAAARSVILTLFLLTILTYVFAVALRQVTDGTDVGGAYFRSVPAAMASLLLHGTIPDQAPFLETSAKWGDG</sequence>
<dbReference type="SUPFAM" id="SSF81324">
    <property type="entry name" value="Voltage-gated potassium channels"/>
    <property type="match status" value="1"/>
</dbReference>
<dbReference type="Pfam" id="PF00520">
    <property type="entry name" value="Ion_trans"/>
    <property type="match status" value="1"/>
</dbReference>
<organism evidence="15 16">
    <name type="scientific">Prorocentrum cordatum</name>
    <dbReference type="NCBI Taxonomy" id="2364126"/>
    <lineage>
        <taxon>Eukaryota</taxon>
        <taxon>Sar</taxon>
        <taxon>Alveolata</taxon>
        <taxon>Dinophyceae</taxon>
        <taxon>Prorocentrales</taxon>
        <taxon>Prorocentraceae</taxon>
        <taxon>Prorocentrum</taxon>
    </lineage>
</organism>
<keyword evidence="4" id="KW-0107">Calcium channel</keyword>
<keyword evidence="8 13" id="KW-1133">Transmembrane helix</keyword>
<dbReference type="Gene3D" id="1.20.120.350">
    <property type="entry name" value="Voltage-gated potassium channels. Chain C"/>
    <property type="match status" value="1"/>
</dbReference>
<dbReference type="PANTHER" id="PTHR45628:SF7">
    <property type="entry name" value="VOLTAGE-DEPENDENT CALCIUM CHANNEL TYPE A SUBUNIT ALPHA-1"/>
    <property type="match status" value="1"/>
</dbReference>
<keyword evidence="3" id="KW-0109">Calcium transport</keyword>
<dbReference type="EMBL" id="CAUYUJ010001669">
    <property type="protein sequence ID" value="CAK0797051.1"/>
    <property type="molecule type" value="Genomic_DNA"/>
</dbReference>
<evidence type="ECO:0000256" key="2">
    <source>
        <dbReference type="ARBA" id="ARBA00022448"/>
    </source>
</evidence>
<keyword evidence="7" id="KW-0851">Voltage-gated channel</keyword>